<dbReference type="InterPro" id="IPR039069">
    <property type="entry name" value="CE7"/>
</dbReference>
<reference evidence="4 5" key="1">
    <citation type="submission" date="2018-06" db="EMBL/GenBank/DDBJ databases">
        <authorList>
            <consortium name="Pathogen Informatics"/>
            <person name="Doyle S."/>
        </authorList>
    </citation>
    <scope>NUCLEOTIDE SEQUENCE [LARGE SCALE GENOMIC DNA]</scope>
    <source>
        <strain evidence="4 5">NCTC12360</strain>
    </source>
</reference>
<dbReference type="AlphaFoldDB" id="A0A376H196"/>
<sequence>MKSIRNEPSQEEIDRFWRQVKQEIKQIPLAFERKQQPALLTGIDVYQVNFQSLYNETIYGYLLVPKNKSQLPIVIDYLGYMNHLQEPFQFAHWALIDCACLVIDNRGQGGRTKDTHPYETTQHEAPFGRGILKKEDFYMKRMIADSLRLLEVAAELPEIDSERVILRGGSQGGGIALIVNALAETSIFATFADVPSHSNISHRIESRTGSYHVMQEYIDTFPDSKETIYYQMAYYDLKNLAAKITGPVFASVGSQDPICPMTDFFVSYHRISTPKQLTVYLNKGHGGGEAKQIRKEMQQIQKLLKRI</sequence>
<dbReference type="InterPro" id="IPR029058">
    <property type="entry name" value="AB_hydrolase_fold"/>
</dbReference>
<dbReference type="RefSeq" id="WP_060813248.1">
    <property type="nucleotide sequence ID" value="NZ_CAKODH010000008.1"/>
</dbReference>
<protein>
    <submittedName>
        <fullName evidence="4">Acetyl esterase (Deacetylase)</fullName>
        <ecNumber evidence="4">3.1.1.41</ecNumber>
    </submittedName>
</protein>
<dbReference type="SUPFAM" id="SSF53474">
    <property type="entry name" value="alpha/beta-Hydrolases"/>
    <property type="match status" value="1"/>
</dbReference>
<dbReference type="PANTHER" id="PTHR40111">
    <property type="entry name" value="CEPHALOSPORIN-C DEACETYLASE"/>
    <property type="match status" value="1"/>
</dbReference>
<proteinExistence type="predicted"/>
<evidence type="ECO:0000313" key="5">
    <source>
        <dbReference type="Proteomes" id="UP000254807"/>
    </source>
</evidence>
<evidence type="ECO:0000256" key="1">
    <source>
        <dbReference type="PIRSR" id="PIRSR639069-1"/>
    </source>
</evidence>
<feature type="binding site" evidence="2">
    <location>
        <position position="80"/>
    </location>
    <ligand>
        <name>substrate</name>
    </ligand>
</feature>
<dbReference type="OrthoDB" id="9770528at2"/>
<dbReference type="EC" id="3.1.1.41" evidence="4"/>
<feature type="active site" description="Charge relay system" evidence="1">
    <location>
        <position position="256"/>
    </location>
</feature>
<evidence type="ECO:0000259" key="3">
    <source>
        <dbReference type="Pfam" id="PF05448"/>
    </source>
</evidence>
<dbReference type="Proteomes" id="UP000254807">
    <property type="component" value="Unassembled WGS sequence"/>
</dbReference>
<dbReference type="Gene3D" id="3.40.50.1820">
    <property type="entry name" value="alpha/beta hydrolase"/>
    <property type="match status" value="1"/>
</dbReference>
<dbReference type="Pfam" id="PF05448">
    <property type="entry name" value="AXE1"/>
    <property type="match status" value="1"/>
</dbReference>
<accession>A0A376H196</accession>
<keyword evidence="5" id="KW-1185">Reference proteome</keyword>
<dbReference type="GO" id="GO:0005976">
    <property type="term" value="P:polysaccharide metabolic process"/>
    <property type="evidence" value="ECO:0007669"/>
    <property type="project" value="TreeGrafter"/>
</dbReference>
<dbReference type="InterPro" id="IPR008391">
    <property type="entry name" value="AXE1_dom"/>
</dbReference>
<dbReference type="EMBL" id="UFYW01000001">
    <property type="protein sequence ID" value="STD84541.1"/>
    <property type="molecule type" value="Genomic_DNA"/>
</dbReference>
<feature type="active site" description="Nucleophile" evidence="1">
    <location>
        <position position="170"/>
    </location>
</feature>
<name>A0A376H196_ENTGA</name>
<dbReference type="GO" id="GO:0047739">
    <property type="term" value="F:cephalosporin-C deacetylase activity"/>
    <property type="evidence" value="ECO:0007669"/>
    <property type="project" value="UniProtKB-EC"/>
</dbReference>
<evidence type="ECO:0000256" key="2">
    <source>
        <dbReference type="PIRSR" id="PIRSR639069-2"/>
    </source>
</evidence>
<evidence type="ECO:0000313" key="4">
    <source>
        <dbReference type="EMBL" id="STD84541.1"/>
    </source>
</evidence>
<gene>
    <name evidence="4" type="primary">cah_3</name>
    <name evidence="4" type="ORF">NCTC12360_03082</name>
</gene>
<keyword evidence="4" id="KW-0378">Hydrolase</keyword>
<organism evidence="4 5">
    <name type="scientific">Enterococcus gallinarum</name>
    <dbReference type="NCBI Taxonomy" id="1353"/>
    <lineage>
        <taxon>Bacteria</taxon>
        <taxon>Bacillati</taxon>
        <taxon>Bacillota</taxon>
        <taxon>Bacilli</taxon>
        <taxon>Lactobacillales</taxon>
        <taxon>Enterococcaceae</taxon>
        <taxon>Enterococcus</taxon>
    </lineage>
</organism>
<feature type="domain" description="Acetyl xylan esterase" evidence="3">
    <location>
        <begin position="7"/>
        <end position="299"/>
    </location>
</feature>
<dbReference type="PANTHER" id="PTHR40111:SF1">
    <property type="entry name" value="CEPHALOSPORIN-C DEACETYLASE"/>
    <property type="match status" value="1"/>
</dbReference>
<feature type="active site" description="Charge relay system" evidence="1">
    <location>
        <position position="285"/>
    </location>
</feature>